<proteinExistence type="predicted"/>
<accession>A0A937LK08</accession>
<dbReference type="SUPFAM" id="SSF53067">
    <property type="entry name" value="Actin-like ATPase domain"/>
    <property type="match status" value="1"/>
</dbReference>
<dbReference type="EMBL" id="JADHQD010000020">
    <property type="protein sequence ID" value="MBL6818484.1"/>
    <property type="molecule type" value="Genomic_DNA"/>
</dbReference>
<sequence length="143" mass="16033">MNVLAIHSSGNKTSLCVIFKDDILEYSVKHERKDRPNWSDMLENIGLNRFFTMDAIDIFAYANSSGSYTATRSVAAYLKGVSSALQKPLLVIDSENIDEVSSDMVAKEALKAYMESHSENNAFNPEDANPIYISNPQYKKINE</sequence>
<reference evidence="1" key="1">
    <citation type="submission" date="2020-10" db="EMBL/GenBank/DDBJ databases">
        <title>Microbiome of the Black Sea water column analyzed by genome centric metagenomics.</title>
        <authorList>
            <person name="Cabello-Yeves P.J."/>
            <person name="Callieri C."/>
            <person name="Picazo A."/>
            <person name="Mehrshad M."/>
            <person name="Haro-Moreno J.M."/>
            <person name="Roda-Garcia J."/>
            <person name="Dzembekova N."/>
            <person name="Slabakova V."/>
            <person name="Slabakova N."/>
            <person name="Moncheva S."/>
            <person name="Rodriguez-Valera F."/>
        </authorList>
    </citation>
    <scope>NUCLEOTIDE SEQUENCE</scope>
    <source>
        <strain evidence="1">BS307-5m-G50</strain>
    </source>
</reference>
<dbReference type="Proteomes" id="UP000711391">
    <property type="component" value="Unassembled WGS sequence"/>
</dbReference>
<gene>
    <name evidence="1" type="ORF">ISQ64_03670</name>
</gene>
<dbReference type="InterPro" id="IPR043129">
    <property type="entry name" value="ATPase_NBD"/>
</dbReference>
<name>A0A937LK08_9GAMM</name>
<evidence type="ECO:0000313" key="2">
    <source>
        <dbReference type="Proteomes" id="UP000711391"/>
    </source>
</evidence>
<organism evidence="1 2">
    <name type="scientific">SAR86 cluster bacterium</name>
    <dbReference type="NCBI Taxonomy" id="2030880"/>
    <lineage>
        <taxon>Bacteria</taxon>
        <taxon>Pseudomonadati</taxon>
        <taxon>Pseudomonadota</taxon>
        <taxon>Gammaproteobacteria</taxon>
        <taxon>SAR86 cluster</taxon>
    </lineage>
</organism>
<evidence type="ECO:0000313" key="1">
    <source>
        <dbReference type="EMBL" id="MBL6818484.1"/>
    </source>
</evidence>
<comment type="caution">
    <text evidence="1">The sequence shown here is derived from an EMBL/GenBank/DDBJ whole genome shotgun (WGS) entry which is preliminary data.</text>
</comment>
<dbReference type="Gene3D" id="3.30.420.40">
    <property type="match status" value="1"/>
</dbReference>
<protein>
    <submittedName>
        <fullName evidence="1">Uncharacterized protein</fullName>
    </submittedName>
</protein>
<dbReference type="AlphaFoldDB" id="A0A937LK08"/>